<gene>
    <name evidence="3" type="ORF">Sangu_1801300</name>
</gene>
<feature type="signal peptide" evidence="1">
    <location>
        <begin position="1"/>
        <end position="23"/>
    </location>
</feature>
<dbReference type="Pfam" id="PF14244">
    <property type="entry name" value="Retrotran_gag_3"/>
    <property type="match status" value="1"/>
</dbReference>
<evidence type="ECO:0000256" key="1">
    <source>
        <dbReference type="SAM" id="SignalP"/>
    </source>
</evidence>
<dbReference type="EMBL" id="JACGWK010000011">
    <property type="protein sequence ID" value="KAL0327233.1"/>
    <property type="molecule type" value="Genomic_DNA"/>
</dbReference>
<organism evidence="3">
    <name type="scientific">Sesamum angustifolium</name>
    <dbReference type="NCBI Taxonomy" id="2727405"/>
    <lineage>
        <taxon>Eukaryota</taxon>
        <taxon>Viridiplantae</taxon>
        <taxon>Streptophyta</taxon>
        <taxon>Embryophyta</taxon>
        <taxon>Tracheophyta</taxon>
        <taxon>Spermatophyta</taxon>
        <taxon>Magnoliopsida</taxon>
        <taxon>eudicotyledons</taxon>
        <taxon>Gunneridae</taxon>
        <taxon>Pentapetalae</taxon>
        <taxon>asterids</taxon>
        <taxon>lamiids</taxon>
        <taxon>Lamiales</taxon>
        <taxon>Pedaliaceae</taxon>
        <taxon>Sesamum</taxon>
    </lineage>
</organism>
<dbReference type="PANTHER" id="PTHR37610">
    <property type="entry name" value="CCHC-TYPE DOMAIN-CONTAINING PROTEIN"/>
    <property type="match status" value="1"/>
</dbReference>
<comment type="caution">
    <text evidence="3">The sequence shown here is derived from an EMBL/GenBank/DDBJ whole genome shotgun (WGS) entry which is preliminary data.</text>
</comment>
<reference evidence="3" key="1">
    <citation type="submission" date="2020-06" db="EMBL/GenBank/DDBJ databases">
        <authorList>
            <person name="Li T."/>
            <person name="Hu X."/>
            <person name="Zhang T."/>
            <person name="Song X."/>
            <person name="Zhang H."/>
            <person name="Dai N."/>
            <person name="Sheng W."/>
            <person name="Hou X."/>
            <person name="Wei L."/>
        </authorList>
    </citation>
    <scope>NUCLEOTIDE SEQUENCE</scope>
    <source>
        <strain evidence="3">G01</strain>
        <tissue evidence="3">Leaf</tissue>
    </source>
</reference>
<dbReference type="PANTHER" id="PTHR37610:SF40">
    <property type="entry name" value="OS01G0909600 PROTEIN"/>
    <property type="match status" value="1"/>
</dbReference>
<reference evidence="3" key="2">
    <citation type="journal article" date="2024" name="Plant">
        <title>Genomic evolution and insights into agronomic trait innovations of Sesamum species.</title>
        <authorList>
            <person name="Miao H."/>
            <person name="Wang L."/>
            <person name="Qu L."/>
            <person name="Liu H."/>
            <person name="Sun Y."/>
            <person name="Le M."/>
            <person name="Wang Q."/>
            <person name="Wei S."/>
            <person name="Zheng Y."/>
            <person name="Lin W."/>
            <person name="Duan Y."/>
            <person name="Cao H."/>
            <person name="Xiong S."/>
            <person name="Wang X."/>
            <person name="Wei L."/>
            <person name="Li C."/>
            <person name="Ma Q."/>
            <person name="Ju M."/>
            <person name="Zhao R."/>
            <person name="Li G."/>
            <person name="Mu C."/>
            <person name="Tian Q."/>
            <person name="Mei H."/>
            <person name="Zhang T."/>
            <person name="Gao T."/>
            <person name="Zhang H."/>
        </authorList>
    </citation>
    <scope>NUCLEOTIDE SEQUENCE</scope>
    <source>
        <strain evidence="3">G01</strain>
    </source>
</reference>
<keyword evidence="1" id="KW-0732">Signal</keyword>
<sequence>MALCNFCFAFFSIFFMVSEPSFEAPLTGDNYLVWSRAVRFALGAKKKLSFIDGRSVRPTDNSEELDEWIRIDCMIITWILNSVSKEIVDAFIYATSARALWLELEARYGGSNGPMIYNLEREISSISQGDMSVTTYFTKIKMLWDELICLDPLPVCTCTAHRQTADREASRQLMRFLMGLSSVYEHVRRQILLMEPRPHVQKALQWFFRLRKSCKCKCIYLIQTMELCINCNTETQGRINELFCEHCRKSGHLKETCFKLHGTPEWYRDLTEKKRKGAGRGRGFVAAIETIPEQSSQLQIAPKPNLADLLRTEIRKMMIEENTSPHQMRTPLDNNIRINFARLEELDESRDVVFYENVFPFSDSPTSRSSCPLPIVLDPIDASIQYPTSPSFPSPLGSPTPHTVDFSPPISDPITTSPVQPSLLYPNQAPRRSTRHISKPQWLTDFICHYTNQSHITDLMPSYECFVAALSTLQEPQSYKQAIGKPEWEDVMHQELLALDKNHTWEVTTLPPGKKAIGCRWVYKLKLRDDGTVERCKARLVAKAIASAHSWPLHQLDVNNAFLHGYLDEEIFMGLQIARSPTGTSVTQTKYIDKLHLQHHYHHFWLLQQLVFQHT</sequence>
<evidence type="ECO:0000259" key="2">
    <source>
        <dbReference type="Pfam" id="PF14244"/>
    </source>
</evidence>
<protein>
    <submittedName>
        <fullName evidence="3">Retrovirus-related Pol polyprotein from transposon RE2</fullName>
    </submittedName>
</protein>
<proteinExistence type="predicted"/>
<accession>A0AAW2M9X7</accession>
<feature type="domain" description="Retrotransposon Copia-like N-terminal" evidence="2">
    <location>
        <begin position="25"/>
        <end position="58"/>
    </location>
</feature>
<name>A0AAW2M9X7_9LAMI</name>
<evidence type="ECO:0000313" key="3">
    <source>
        <dbReference type="EMBL" id="KAL0327233.1"/>
    </source>
</evidence>
<dbReference type="InterPro" id="IPR029472">
    <property type="entry name" value="Copia-like_N"/>
</dbReference>
<feature type="chain" id="PRO_5043856343" evidence="1">
    <location>
        <begin position="24"/>
        <end position="615"/>
    </location>
</feature>
<dbReference type="AlphaFoldDB" id="A0AAW2M9X7"/>